<accession>A0A1K0FUQ3</accession>
<feature type="region of interest" description="Disordered" evidence="1">
    <location>
        <begin position="266"/>
        <end position="290"/>
    </location>
</feature>
<name>A0A1K0FUQ3_9BASI</name>
<dbReference type="OrthoDB" id="10309152at2759"/>
<protein>
    <submittedName>
        <fullName evidence="2">Uncharacterized protein</fullName>
    </submittedName>
</protein>
<evidence type="ECO:0000313" key="2">
    <source>
        <dbReference type="EMBL" id="SAM58646.1"/>
    </source>
</evidence>
<sequence length="423" mass="46125">MDRSALRAGGQATSHASGEATAGLPCRPEGAPQQPYIHAVLGYGQGGQRGRRGRGRGSYRARGQRGTSIRGPGGHSTYQNQSASYQLSQSEEHFRAQQNQRDRGGRPNPYQETLGQSSFTGGQYGSRRSHTGTSEIYTSDGCRHLGPLGELPTAIVPDEGPINSDVSNLWDRPTNDITIAAAQQEEPQQAETQHARLQVPRAASVPASPIARPSPAVTSISLPTITSTASAPIEVQVLRLTKVIAEAVQSEERGFRSDSLEIEHTGHLPTPPISPGPWEALPHFDHGHQAQPRHPPGMVFAGFPPPLIHGHDHYHLHQRDHSPSRSLSPSEPHVKPPRSTFHPQNPYQFAVPMPFPPPHPPLPPYMTIHDPAFHAVQDPLPIPPPGWRPIPYLRYWGPDMVATRPFYDVPMVSLTPTRLTEGG</sequence>
<feature type="compositionally biased region" description="Basic residues" evidence="1">
    <location>
        <begin position="49"/>
        <end position="63"/>
    </location>
</feature>
<feature type="compositionally biased region" description="Basic and acidic residues" evidence="1">
    <location>
        <begin position="90"/>
        <end position="105"/>
    </location>
</feature>
<feature type="compositionally biased region" description="Polar residues" evidence="1">
    <location>
        <begin position="76"/>
        <end position="89"/>
    </location>
</feature>
<evidence type="ECO:0000313" key="3">
    <source>
        <dbReference type="Proteomes" id="UP000179920"/>
    </source>
</evidence>
<dbReference type="EMBL" id="LT558117">
    <property type="protein sequence ID" value="SAM58646.1"/>
    <property type="molecule type" value="Genomic_DNA"/>
</dbReference>
<feature type="compositionally biased region" description="Basic and acidic residues" evidence="1">
    <location>
        <begin position="311"/>
        <end position="323"/>
    </location>
</feature>
<dbReference type="Proteomes" id="UP000179920">
    <property type="component" value="Chromosome I"/>
</dbReference>
<gene>
    <name evidence="2" type="ORF">UBRO_01168</name>
</gene>
<organism evidence="2 3">
    <name type="scientific">Ustilago bromivora</name>
    <dbReference type="NCBI Taxonomy" id="307758"/>
    <lineage>
        <taxon>Eukaryota</taxon>
        <taxon>Fungi</taxon>
        <taxon>Dikarya</taxon>
        <taxon>Basidiomycota</taxon>
        <taxon>Ustilaginomycotina</taxon>
        <taxon>Ustilaginomycetes</taxon>
        <taxon>Ustilaginales</taxon>
        <taxon>Ustilaginaceae</taxon>
        <taxon>Ustilago</taxon>
    </lineage>
</organism>
<dbReference type="AlphaFoldDB" id="A0A1K0FUQ3"/>
<proteinExistence type="predicted"/>
<evidence type="ECO:0000256" key="1">
    <source>
        <dbReference type="SAM" id="MobiDB-lite"/>
    </source>
</evidence>
<feature type="region of interest" description="Disordered" evidence="1">
    <location>
        <begin position="1"/>
        <end position="138"/>
    </location>
</feature>
<feature type="region of interest" description="Disordered" evidence="1">
    <location>
        <begin position="311"/>
        <end position="345"/>
    </location>
</feature>
<feature type="compositionally biased region" description="Polar residues" evidence="1">
    <location>
        <begin position="110"/>
        <end position="121"/>
    </location>
</feature>
<reference evidence="3" key="1">
    <citation type="submission" date="2016-04" db="EMBL/GenBank/DDBJ databases">
        <authorList>
            <person name="Guldener U."/>
            <person name="Guldener U."/>
        </authorList>
    </citation>
    <scope>NUCLEOTIDE SEQUENCE [LARGE SCALE GENOMIC DNA]</scope>
    <source>
        <strain evidence="3">UB2112</strain>
    </source>
</reference>